<dbReference type="Pfam" id="PF26252">
    <property type="entry name" value="RdRP_helical"/>
    <property type="match status" value="1"/>
</dbReference>
<dbReference type="GO" id="GO:0003968">
    <property type="term" value="F:RNA-directed RNA polymerase activity"/>
    <property type="evidence" value="ECO:0007669"/>
    <property type="project" value="UniProtKB-KW"/>
</dbReference>
<dbReference type="GO" id="GO:0008270">
    <property type="term" value="F:zinc ion binding"/>
    <property type="evidence" value="ECO:0007669"/>
    <property type="project" value="UniProtKB-KW"/>
</dbReference>
<dbReference type="InterPro" id="IPR058751">
    <property type="entry name" value="RDRP_helical"/>
</dbReference>
<proteinExistence type="inferred from homology"/>
<comment type="catalytic activity">
    <reaction evidence="7 10">
        <text>RNA(n) + a ribonucleoside 5'-triphosphate = RNA(n+1) + diphosphate</text>
        <dbReference type="Rhea" id="RHEA:21248"/>
        <dbReference type="Rhea" id="RHEA-COMP:14527"/>
        <dbReference type="Rhea" id="RHEA-COMP:17342"/>
        <dbReference type="ChEBI" id="CHEBI:33019"/>
        <dbReference type="ChEBI" id="CHEBI:61557"/>
        <dbReference type="ChEBI" id="CHEBI:140395"/>
        <dbReference type="EC" id="2.7.7.48"/>
    </reaction>
</comment>
<dbReference type="InterPro" id="IPR057590">
    <property type="entry name" value="PH_RDR1/2-like"/>
</dbReference>
<dbReference type="PANTHER" id="PTHR23079">
    <property type="entry name" value="RNA-DEPENDENT RNA POLYMERASE"/>
    <property type="match status" value="1"/>
</dbReference>
<sequence length="1393" mass="157818">DKLRLLPNCGHAFHIDCIDTWLLSNSTCPLCRGTLLSSGFFLENPVFNFDDAREMSNRFVSEGDNMCSSGQKHLTMEEAAGEKRVFSVRLGKFRSLNEGVESGGRVGETSSCNLDARRCYSMGTYQYVVGDSNLQVALSHDCGGDSDAKLVKEEVHNGNFTVNGNLEGKKISGRHKGESFSVSKIWLWSSKNRFPGSSNAHTGKSHGDEQSTFSKDQEKQTGRRWQQNSFLGNNNGLTIYDSNLAPKQKMTLDLETQLAFRFLAINGLTVSLSLKMALAERPTVRVSNIPQTVTAKELLSFLQSKLGPDSVFAVEIISDHKNWKSRGFGRVQFTTLEAKSEAYSLSLQNGLVFKSESLRLSETYDDIIQRPVDPKRRLNGTVLHAGFMVKGDCMSMLESWEGVRAWVMPERKRVEFWVWLRDECYKLEIAFENIIESFGCRLGGEKVNALLLKLKFGPRIFRKISGPNVAARFSTDRYHVCKDDFDFLWVRTTDFSDMKSIGYSTSFCWEIEEEFSVSDVFECFPYYKDNDVVDLILDNGEKYCSPSETVPLVKCRSDSKLPYEILFQLNALVHSQKISLAATDSDLIEFLSGLSVDTTNVLLEKLHKRKTTCYDPLSFLKMQLHVLERNHKSRPSPYKRLMEHNVMSCHRVLITPSKICCLGPELEKSNYVVKNFAAYASDFMRVTFVDEDWSKLPANAISTSIQQGIFAKPHRTGIYHRMLSILRDGIVIGEKRFEFLAFSASQLRSSSVWMFSSNDNVKAEDIREWMGCFSKIRSISKCAARMGQLFSSSTQTLVVPAQDVEIIPDVETSSDGVTYCFSDGIGKISLSFARKVAQKCGLDQTPSAFQIRYGGYKGVIAVDCRSFRKLSLRSSMLKFESKNRMLNVTKWSDAMPCYLNREIISLLSTLGVKDETFEALQDEQLRLLGKMRTERGAALNVLERLNGADSKNTLVKMLLHGYEPNVEPYLSMMLQAYYENHLSDLKSRCRIFVPKGRVLVGCLDETGNLDYGQVYVRITMTKAEQEMGDQSFFQKVDETTFIVTGKVVVTKNPCLHPGDVRVLDAVYDVVLEEKNMVDCLIFPQKGERPHPNECSGGDLDGDLFFISWDKDLVPSHTVPPMDYSARRPRIMDHTVTLEEIQKFFVDYMINDNLGAISTAHLVHADHEPDKALNPKCLQLADLHSMAVDFAKTGAPAEMSRTLKPKEFPDFMERVDKPMYISNGALGKLYRAVVGSVLQEKTNLVWSEQIAEAAYDQDLEVDGLESVLEVAKGHRDMYIEKMRTMMNYYGAVTEDEILTGNLRNRAAYLQRDNRRYGDMKDRISLSLKNLQKEAKGLFESSCPVSEHQRMASAWYHVTYHPLYFQQDMNCLSFPWIVGDILLNIKALNNPRKDI</sequence>
<feature type="compositionally biased region" description="Basic and acidic residues" evidence="11">
    <location>
        <begin position="205"/>
        <end position="221"/>
    </location>
</feature>
<keyword evidence="8" id="KW-0479">Metal-binding</keyword>
<feature type="non-terminal residue" evidence="14">
    <location>
        <position position="1"/>
    </location>
</feature>
<evidence type="ECO:0000256" key="3">
    <source>
        <dbReference type="ARBA" id="ARBA00022679"/>
    </source>
</evidence>
<evidence type="ECO:0000256" key="4">
    <source>
        <dbReference type="ARBA" id="ARBA00022695"/>
    </source>
</evidence>
<accession>A0A4Y1RIS5</accession>
<dbReference type="InterPro" id="IPR007855">
    <property type="entry name" value="RDRP"/>
</dbReference>
<feature type="region of interest" description="Disordered" evidence="11">
    <location>
        <begin position="197"/>
        <end position="230"/>
    </location>
</feature>
<evidence type="ECO:0000256" key="7">
    <source>
        <dbReference type="ARBA" id="ARBA00048744"/>
    </source>
</evidence>
<dbReference type="InterPro" id="IPR013083">
    <property type="entry name" value="Znf_RING/FYVE/PHD"/>
</dbReference>
<dbReference type="Pfam" id="PF24823">
    <property type="entry name" value="PH_RDR2"/>
    <property type="match status" value="1"/>
</dbReference>
<dbReference type="GO" id="GO:0003723">
    <property type="term" value="F:RNA binding"/>
    <property type="evidence" value="ECO:0007669"/>
    <property type="project" value="UniProtKB-UniRule"/>
</dbReference>
<organism evidence="14">
    <name type="scientific">Prunus dulcis</name>
    <name type="common">Almond</name>
    <name type="synonym">Amygdalus dulcis</name>
    <dbReference type="NCBI Taxonomy" id="3755"/>
    <lineage>
        <taxon>Eukaryota</taxon>
        <taxon>Viridiplantae</taxon>
        <taxon>Streptophyta</taxon>
        <taxon>Embryophyta</taxon>
        <taxon>Tracheophyta</taxon>
        <taxon>Spermatophyta</taxon>
        <taxon>Magnoliopsida</taxon>
        <taxon>eudicotyledons</taxon>
        <taxon>Gunneridae</taxon>
        <taxon>Pentapetalae</taxon>
        <taxon>rosids</taxon>
        <taxon>fabids</taxon>
        <taxon>Rosales</taxon>
        <taxon>Rosaceae</taxon>
        <taxon>Amygdaloideae</taxon>
        <taxon>Amygdaleae</taxon>
        <taxon>Prunus</taxon>
    </lineage>
</organism>
<evidence type="ECO:0000313" key="14">
    <source>
        <dbReference type="EMBL" id="BBH03836.1"/>
    </source>
</evidence>
<evidence type="ECO:0000259" key="12">
    <source>
        <dbReference type="PROSITE" id="PS50089"/>
    </source>
</evidence>
<feature type="domain" description="RING-type" evidence="12">
    <location>
        <begin position="9"/>
        <end position="32"/>
    </location>
</feature>
<dbReference type="Gene3D" id="3.30.70.330">
    <property type="match status" value="1"/>
</dbReference>
<gene>
    <name evidence="14" type="ORF">Prudu_014816</name>
</gene>
<dbReference type="Gene3D" id="3.30.40.10">
    <property type="entry name" value="Zinc/RING finger domain, C3HC4 (zinc finger)"/>
    <property type="match status" value="1"/>
</dbReference>
<dbReference type="PANTHER" id="PTHR23079:SF5">
    <property type="entry name" value="RNA-DEPENDENT RNA POLYMERASE 2"/>
    <property type="match status" value="1"/>
</dbReference>
<keyword evidence="6 10" id="KW-0943">RNA-mediated gene silencing</keyword>
<evidence type="ECO:0000256" key="2">
    <source>
        <dbReference type="ARBA" id="ARBA00022484"/>
    </source>
</evidence>
<evidence type="ECO:0000256" key="1">
    <source>
        <dbReference type="ARBA" id="ARBA00005762"/>
    </source>
</evidence>
<keyword evidence="8" id="KW-0862">Zinc</keyword>
<dbReference type="Pfam" id="PF26250">
    <property type="entry name" value="RRM_RdRP1_2"/>
    <property type="match status" value="1"/>
</dbReference>
<evidence type="ECO:0000256" key="9">
    <source>
        <dbReference type="PROSITE-ProRule" id="PRU00176"/>
    </source>
</evidence>
<evidence type="ECO:0000256" key="11">
    <source>
        <dbReference type="SAM" id="MobiDB-lite"/>
    </source>
</evidence>
<dbReference type="SUPFAM" id="SSF54928">
    <property type="entry name" value="RNA-binding domain, RBD"/>
    <property type="match status" value="1"/>
</dbReference>
<reference evidence="14" key="1">
    <citation type="journal article" date="2019" name="Science">
        <title>Mutation of a bHLH transcription factor allowed almond domestication.</title>
        <authorList>
            <person name="Sanchez-Perez R."/>
            <person name="Pavan S."/>
            <person name="Mazzeo R."/>
            <person name="Moldovan C."/>
            <person name="Aiese Cigliano R."/>
            <person name="Del Cueto J."/>
            <person name="Ricciardi F."/>
            <person name="Lotti C."/>
            <person name="Ricciardi L."/>
            <person name="Dicenta F."/>
            <person name="Lopez-Marques R.L."/>
            <person name="Lindberg Moller B."/>
        </authorList>
    </citation>
    <scope>NUCLEOTIDE SEQUENCE</scope>
</reference>
<dbReference type="Pfam" id="PF13639">
    <property type="entry name" value="zf-RING_2"/>
    <property type="match status" value="1"/>
</dbReference>
<dbReference type="InterPro" id="IPR035979">
    <property type="entry name" value="RBD_domain_sf"/>
</dbReference>
<protein>
    <recommendedName>
        <fullName evidence="10">RNA-dependent RNA polymerase</fullName>
        <ecNumber evidence="10">2.7.7.48</ecNumber>
    </recommendedName>
</protein>
<dbReference type="EC" id="2.7.7.48" evidence="10"/>
<dbReference type="GO" id="GO:0031380">
    <property type="term" value="C:nuclear RNA-directed RNA polymerase complex"/>
    <property type="evidence" value="ECO:0007669"/>
    <property type="project" value="TreeGrafter"/>
</dbReference>
<dbReference type="InterPro" id="IPR012677">
    <property type="entry name" value="Nucleotide-bd_a/b_plait_sf"/>
</dbReference>
<comment type="function">
    <text evidence="10">Probably involved in the RNA silencing pathway and required for the generation of small interfering RNAs (siRNAs).</text>
</comment>
<keyword evidence="8" id="KW-0863">Zinc-finger</keyword>
<comment type="similarity">
    <text evidence="1 10">Belongs to the RdRP family.</text>
</comment>
<dbReference type="InterPro" id="IPR001841">
    <property type="entry name" value="Znf_RING"/>
</dbReference>
<keyword evidence="3 10" id="KW-0808">Transferase</keyword>
<evidence type="ECO:0000256" key="10">
    <source>
        <dbReference type="RuleBase" id="RU363098"/>
    </source>
</evidence>
<evidence type="ECO:0000256" key="6">
    <source>
        <dbReference type="ARBA" id="ARBA00023158"/>
    </source>
</evidence>
<name>A0A4Y1RIS5_PRUDU</name>
<evidence type="ECO:0000256" key="8">
    <source>
        <dbReference type="PROSITE-ProRule" id="PRU00175"/>
    </source>
</evidence>
<dbReference type="GO" id="GO:0030422">
    <property type="term" value="P:siRNA processing"/>
    <property type="evidence" value="ECO:0007669"/>
    <property type="project" value="TreeGrafter"/>
</dbReference>
<dbReference type="EMBL" id="AP019301">
    <property type="protein sequence ID" value="BBH03836.1"/>
    <property type="molecule type" value="Genomic_DNA"/>
</dbReference>
<dbReference type="SUPFAM" id="SSF57850">
    <property type="entry name" value="RING/U-box"/>
    <property type="match status" value="1"/>
</dbReference>
<dbReference type="Pfam" id="PF05183">
    <property type="entry name" value="RdRP"/>
    <property type="match status" value="1"/>
</dbReference>
<keyword evidence="2 10" id="KW-0696">RNA-directed RNA polymerase</keyword>
<dbReference type="PROSITE" id="PS50102">
    <property type="entry name" value="RRM"/>
    <property type="match status" value="1"/>
</dbReference>
<dbReference type="PROSITE" id="PS50089">
    <property type="entry name" value="ZF_RING_2"/>
    <property type="match status" value="1"/>
</dbReference>
<feature type="domain" description="RRM" evidence="13">
    <location>
        <begin position="282"/>
        <end position="365"/>
    </location>
</feature>
<dbReference type="InterPro" id="IPR000504">
    <property type="entry name" value="RRM_dom"/>
</dbReference>
<evidence type="ECO:0000256" key="5">
    <source>
        <dbReference type="ARBA" id="ARBA00022884"/>
    </source>
</evidence>
<keyword evidence="4 10" id="KW-0548">Nucleotidyltransferase</keyword>
<dbReference type="InterPro" id="IPR058763">
    <property type="entry name" value="RRM_RDR1/2-like"/>
</dbReference>
<dbReference type="CDD" id="cd00590">
    <property type="entry name" value="RRM_SF"/>
    <property type="match status" value="1"/>
</dbReference>
<dbReference type="Pfam" id="PF26253">
    <property type="entry name" value="RdRP_head"/>
    <property type="match status" value="1"/>
</dbReference>
<dbReference type="InterPro" id="IPR057596">
    <property type="entry name" value="RDRP_core"/>
</dbReference>
<evidence type="ECO:0000259" key="13">
    <source>
        <dbReference type="PROSITE" id="PS50102"/>
    </source>
</evidence>
<keyword evidence="5 9" id="KW-0694">RNA-binding</keyword>
<dbReference type="InterPro" id="IPR058752">
    <property type="entry name" value="RDRP_C_head"/>
</dbReference>